<protein>
    <submittedName>
        <fullName evidence="1">DNRLRE domain-containing protein</fullName>
    </submittedName>
</protein>
<accession>A0A964RS29</accession>
<dbReference type="EMBL" id="WSRQ01000078">
    <property type="protein sequence ID" value="MVX66899.1"/>
    <property type="molecule type" value="Genomic_DNA"/>
</dbReference>
<sequence length="377" mass="42901">MKSMKNLIKINCSDTTYVCNFRPNISFYKDEKLFVGVVKDNWKNLNLYKSLFQFYISDLHISTSKNIYLFLYLENVYPTACNNISVSISGDNSDFNVSDVNWTTLPKKNSLAKININIPTKSVKKYLKIDISHIIKSLDPFSNNFNIIIESMNLNTASMLQFSSDKCSNSPYLVLVKDNVCDKYPINNDNDVNDTLDDENLNIEEISAEIINELNAHNLKLDSFEENLTNIMTHFDDINLTIKNTTTDAENKFKPTLNKFDQHLSDINDSINLLKDYIEDLGARGIIDNSELSREFLTALLSDLRDLTINEISQLKNSVNYDILEFKNSINDSISNINNSIEGIDDTLSFLSGKITKISEIVENLNPNNSIDTPTTI</sequence>
<organism evidence="1 2">
    <name type="scientific">Clostridium chromiireducens</name>
    <dbReference type="NCBI Taxonomy" id="225345"/>
    <lineage>
        <taxon>Bacteria</taxon>
        <taxon>Bacillati</taxon>
        <taxon>Bacillota</taxon>
        <taxon>Clostridia</taxon>
        <taxon>Eubacteriales</taxon>
        <taxon>Clostridiaceae</taxon>
        <taxon>Clostridium</taxon>
    </lineage>
</organism>
<dbReference type="AlphaFoldDB" id="A0A964RS29"/>
<dbReference type="NCBIfam" id="NF033679">
    <property type="entry name" value="DNRLRE_dom"/>
    <property type="match status" value="1"/>
</dbReference>
<proteinExistence type="predicted"/>
<name>A0A964RS29_9CLOT</name>
<comment type="caution">
    <text evidence="1">The sequence shown here is derived from an EMBL/GenBank/DDBJ whole genome shotgun (WGS) entry which is preliminary data.</text>
</comment>
<reference evidence="1" key="1">
    <citation type="submission" date="2019-12" db="EMBL/GenBank/DDBJ databases">
        <title>Microbes associate with the intestines of laboratory mice.</title>
        <authorList>
            <person name="Navarre W."/>
            <person name="Wong E."/>
        </authorList>
    </citation>
    <scope>NUCLEOTIDE SEQUENCE</scope>
    <source>
        <strain evidence="1">NM79_F5</strain>
    </source>
</reference>
<gene>
    <name evidence="1" type="ORF">GKZ28_24890</name>
</gene>
<evidence type="ECO:0000313" key="1">
    <source>
        <dbReference type="EMBL" id="MVX66899.1"/>
    </source>
</evidence>
<dbReference type="Proteomes" id="UP000656077">
    <property type="component" value="Unassembled WGS sequence"/>
</dbReference>
<evidence type="ECO:0000313" key="2">
    <source>
        <dbReference type="Proteomes" id="UP000656077"/>
    </source>
</evidence>